<dbReference type="Pfam" id="PF13909">
    <property type="entry name" value="zf-H2C2_5"/>
    <property type="match status" value="1"/>
</dbReference>
<gene>
    <name evidence="17" type="ORF">HAZT_HAZT011730</name>
</gene>
<feature type="signal peptide" evidence="15">
    <location>
        <begin position="1"/>
        <end position="30"/>
    </location>
</feature>
<keyword evidence="6" id="KW-0479">Metal-binding</keyword>
<keyword evidence="15" id="KW-0732">Signal</keyword>
<keyword evidence="9" id="KW-0862">Zinc</keyword>
<evidence type="ECO:0000256" key="7">
    <source>
        <dbReference type="ARBA" id="ARBA00022737"/>
    </source>
</evidence>
<reference evidence="17" key="1">
    <citation type="submission" date="2014-08" db="EMBL/GenBank/DDBJ databases">
        <authorList>
            <person name="Murali S."/>
            <person name="Richards S."/>
            <person name="Bandaranaike D."/>
            <person name="Bellair M."/>
            <person name="Blankenburg K."/>
            <person name="Chao H."/>
            <person name="Dinh H."/>
            <person name="Doddapaneni H."/>
            <person name="Dugan-Rocha S."/>
            <person name="Elkadiri S."/>
            <person name="Gnanaolivu R."/>
            <person name="Hughes D."/>
            <person name="Lee S."/>
            <person name="Li M."/>
            <person name="Ming W."/>
            <person name="Munidasa M."/>
            <person name="Muniz J."/>
            <person name="Nguyen L."/>
            <person name="Osuji N."/>
            <person name="Pu L.-L."/>
            <person name="Puazo M."/>
            <person name="Skinner E."/>
            <person name="Qu C."/>
            <person name="Quiroz J."/>
            <person name="Raj R."/>
            <person name="Weissenberger G."/>
            <person name="Xin Y."/>
            <person name="Zou X."/>
            <person name="Han Y."/>
            <person name="Worley K."/>
            <person name="Muzny D."/>
            <person name="Gibbs R."/>
        </authorList>
    </citation>
    <scope>NUCLEOTIDE SEQUENCE</scope>
    <source>
        <strain evidence="17">HAZT.00-mixed</strain>
        <tissue evidence="17">Whole organism</tissue>
    </source>
</reference>
<keyword evidence="11" id="KW-0238">DNA-binding</keyword>
<comment type="subcellular location">
    <subcellularLocation>
        <location evidence="2">Nucleus</location>
    </subcellularLocation>
</comment>
<dbReference type="GO" id="GO:0008270">
    <property type="term" value="F:zinc ion binding"/>
    <property type="evidence" value="ECO:0007669"/>
    <property type="project" value="UniProtKB-KW"/>
</dbReference>
<sequence length="217" mass="23841">MRLEVARSCCFGVLTVCLLVQVWPATLSHATRGRGNRCTRPSPLGLLRGLSRSLLTQRASNSSSELNTSLNTPEFDLTRDDYDGHDAQFAYESGMPNTSTWMESGAAFEWDSGESLSSFDRTSDDAFGSIVPSGRWTTPGVSGPSSSVPYSDRKYPCPHCPYRATVKGNLSMHLRTHTGEKPYRCSLCSYSSAFQQNLQRHIKTAHLSQALSHPTLG</sequence>
<keyword evidence="7" id="KW-0677">Repeat</keyword>
<evidence type="ECO:0000256" key="5">
    <source>
        <dbReference type="ARBA" id="ARBA00013638"/>
    </source>
</evidence>
<evidence type="ECO:0000259" key="16">
    <source>
        <dbReference type="PROSITE" id="PS50157"/>
    </source>
</evidence>
<name>A0A6A0H4B6_HYAAZ</name>
<dbReference type="InterPro" id="IPR013087">
    <property type="entry name" value="Znf_C2H2_type"/>
</dbReference>
<comment type="function">
    <text evidence="1">Gap class segmentation protein that controls development of head structures.</text>
</comment>
<feature type="domain" description="C2H2-type" evidence="16">
    <location>
        <begin position="183"/>
        <end position="211"/>
    </location>
</feature>
<dbReference type="Proteomes" id="UP000711488">
    <property type="component" value="Unassembled WGS sequence"/>
</dbReference>
<dbReference type="FunFam" id="3.30.160.60:FF:000123">
    <property type="entry name" value="transcriptional repressor CTCF isoform X1"/>
    <property type="match status" value="1"/>
</dbReference>
<dbReference type="FunFam" id="3.30.160.60:FF:000075">
    <property type="entry name" value="Putative zinc finger protein 536"/>
    <property type="match status" value="1"/>
</dbReference>
<dbReference type="GO" id="GO:0003700">
    <property type="term" value="F:DNA-binding transcription factor activity"/>
    <property type="evidence" value="ECO:0007669"/>
    <property type="project" value="TreeGrafter"/>
</dbReference>
<evidence type="ECO:0000256" key="13">
    <source>
        <dbReference type="ARBA" id="ARBA00023242"/>
    </source>
</evidence>
<feature type="domain" description="C2H2-type" evidence="16">
    <location>
        <begin position="155"/>
        <end position="182"/>
    </location>
</feature>
<evidence type="ECO:0000256" key="2">
    <source>
        <dbReference type="ARBA" id="ARBA00004123"/>
    </source>
</evidence>
<dbReference type="GO" id="GO:0005634">
    <property type="term" value="C:nucleus"/>
    <property type="evidence" value="ECO:0007669"/>
    <property type="project" value="UniProtKB-SubCell"/>
</dbReference>
<proteinExistence type="inferred from homology"/>
<accession>A0A6A0H4B6</accession>
<evidence type="ECO:0000256" key="14">
    <source>
        <dbReference type="PROSITE-ProRule" id="PRU00042"/>
    </source>
</evidence>
<feature type="chain" id="PRO_5025489461" description="Protein hunchback" evidence="15">
    <location>
        <begin position="31"/>
        <end position="217"/>
    </location>
</feature>
<evidence type="ECO:0000256" key="8">
    <source>
        <dbReference type="ARBA" id="ARBA00022771"/>
    </source>
</evidence>
<evidence type="ECO:0000256" key="12">
    <source>
        <dbReference type="ARBA" id="ARBA00023163"/>
    </source>
</evidence>
<dbReference type="Gene3D" id="3.30.160.60">
    <property type="entry name" value="Classic Zinc Finger"/>
    <property type="match status" value="2"/>
</dbReference>
<dbReference type="GO" id="GO:0006357">
    <property type="term" value="P:regulation of transcription by RNA polymerase II"/>
    <property type="evidence" value="ECO:0007669"/>
    <property type="project" value="TreeGrafter"/>
</dbReference>
<keyword evidence="10" id="KW-0805">Transcription regulation</keyword>
<evidence type="ECO:0000256" key="3">
    <source>
        <dbReference type="ARBA" id="ARBA00006991"/>
    </source>
</evidence>
<evidence type="ECO:0000256" key="11">
    <source>
        <dbReference type="ARBA" id="ARBA00023125"/>
    </source>
</evidence>
<comment type="similarity">
    <text evidence="3">Belongs to the krueppel C2H2-type zinc-finger protein family.</text>
</comment>
<dbReference type="PROSITE" id="PS50157">
    <property type="entry name" value="ZINC_FINGER_C2H2_2"/>
    <property type="match status" value="2"/>
</dbReference>
<keyword evidence="8 14" id="KW-0863">Zinc-finger</keyword>
<dbReference type="InterPro" id="IPR036236">
    <property type="entry name" value="Znf_C2H2_sf"/>
</dbReference>
<dbReference type="EMBL" id="JQDR03007025">
    <property type="protein sequence ID" value="KAA0199274.1"/>
    <property type="molecule type" value="Genomic_DNA"/>
</dbReference>
<evidence type="ECO:0000256" key="15">
    <source>
        <dbReference type="SAM" id="SignalP"/>
    </source>
</evidence>
<comment type="similarity">
    <text evidence="4">Belongs to the hunchback C2H2-type zinc-finger protein family.</text>
</comment>
<dbReference type="PANTHER" id="PTHR45993:SF7">
    <property type="entry name" value="TRANSCRIPTION FACTOR KEN"/>
    <property type="match status" value="1"/>
</dbReference>
<dbReference type="SMART" id="SM00355">
    <property type="entry name" value="ZnF_C2H2"/>
    <property type="match status" value="2"/>
</dbReference>
<evidence type="ECO:0000256" key="9">
    <source>
        <dbReference type="ARBA" id="ARBA00022833"/>
    </source>
</evidence>
<evidence type="ECO:0000256" key="10">
    <source>
        <dbReference type="ARBA" id="ARBA00023015"/>
    </source>
</evidence>
<evidence type="ECO:0000256" key="4">
    <source>
        <dbReference type="ARBA" id="ARBA00007746"/>
    </source>
</evidence>
<dbReference type="AlphaFoldDB" id="A0A6A0H4B6"/>
<dbReference type="Pfam" id="PF00096">
    <property type="entry name" value="zf-C2H2"/>
    <property type="match status" value="1"/>
</dbReference>
<reference evidence="17" key="2">
    <citation type="journal article" date="2018" name="Environ. Sci. Technol.">
        <title>The Toxicogenome of Hyalella azteca: A Model for Sediment Ecotoxicology and Evolutionary Toxicology.</title>
        <authorList>
            <person name="Poynton H.C."/>
            <person name="Hasenbein S."/>
            <person name="Benoit J.B."/>
            <person name="Sepulveda M.S."/>
            <person name="Poelchau M.F."/>
            <person name="Hughes D.S.T."/>
            <person name="Murali S.C."/>
            <person name="Chen S."/>
            <person name="Glastad K.M."/>
            <person name="Goodisman M.A.D."/>
            <person name="Werren J.H."/>
            <person name="Vineis J.H."/>
            <person name="Bowen J.L."/>
            <person name="Friedrich M."/>
            <person name="Jones J."/>
            <person name="Robertson H.M."/>
            <person name="Feyereisen R."/>
            <person name="Mechler-Hickson A."/>
            <person name="Mathers N."/>
            <person name="Lee C.E."/>
            <person name="Colbourne J.K."/>
            <person name="Biales A."/>
            <person name="Johnston J.S."/>
            <person name="Wellborn G.A."/>
            <person name="Rosendale A.J."/>
            <person name="Cridge A.G."/>
            <person name="Munoz-Torres M.C."/>
            <person name="Bain P.A."/>
            <person name="Manny A.R."/>
            <person name="Major K.M."/>
            <person name="Lambert F.N."/>
            <person name="Vulpe C.D."/>
            <person name="Tuck P."/>
            <person name="Blalock B.J."/>
            <person name="Lin Y.Y."/>
            <person name="Smith M.E."/>
            <person name="Ochoa-Acuna H."/>
            <person name="Chen M.M."/>
            <person name="Childers C.P."/>
            <person name="Qu J."/>
            <person name="Dugan S."/>
            <person name="Lee S.L."/>
            <person name="Chao H."/>
            <person name="Dinh H."/>
            <person name="Han Y."/>
            <person name="Doddapaneni H."/>
            <person name="Worley K.C."/>
            <person name="Muzny D.M."/>
            <person name="Gibbs R.A."/>
            <person name="Richards S."/>
        </authorList>
    </citation>
    <scope>NUCLEOTIDE SEQUENCE</scope>
    <source>
        <strain evidence="17">HAZT.00-mixed</strain>
        <tissue evidence="17">Whole organism</tissue>
    </source>
</reference>
<keyword evidence="12" id="KW-0804">Transcription</keyword>
<dbReference type="PANTHER" id="PTHR45993">
    <property type="entry name" value="B-CELL LYMPHOMA/LEUKEMIA 11"/>
    <property type="match status" value="1"/>
</dbReference>
<keyword evidence="13" id="KW-0539">Nucleus</keyword>
<dbReference type="SUPFAM" id="SSF57667">
    <property type="entry name" value="beta-beta-alpha zinc fingers"/>
    <property type="match status" value="1"/>
</dbReference>
<dbReference type="InterPro" id="IPR051497">
    <property type="entry name" value="Dev/Hematopoietic_TF"/>
</dbReference>
<dbReference type="GO" id="GO:0000978">
    <property type="term" value="F:RNA polymerase II cis-regulatory region sequence-specific DNA binding"/>
    <property type="evidence" value="ECO:0007669"/>
    <property type="project" value="TreeGrafter"/>
</dbReference>
<evidence type="ECO:0000313" key="17">
    <source>
        <dbReference type="EMBL" id="KAA0199274.1"/>
    </source>
</evidence>
<evidence type="ECO:0000256" key="1">
    <source>
        <dbReference type="ARBA" id="ARBA00003983"/>
    </source>
</evidence>
<reference evidence="17" key="3">
    <citation type="submission" date="2019-06" db="EMBL/GenBank/DDBJ databases">
        <authorList>
            <person name="Poynton C."/>
            <person name="Hasenbein S."/>
            <person name="Benoit J.B."/>
            <person name="Sepulveda M.S."/>
            <person name="Poelchau M.F."/>
            <person name="Murali S.C."/>
            <person name="Chen S."/>
            <person name="Glastad K.M."/>
            <person name="Werren J.H."/>
            <person name="Vineis J.H."/>
            <person name="Bowen J.L."/>
            <person name="Friedrich M."/>
            <person name="Jones J."/>
            <person name="Robertson H.M."/>
            <person name="Feyereisen R."/>
            <person name="Mechler-Hickson A."/>
            <person name="Mathers N."/>
            <person name="Lee C.E."/>
            <person name="Colbourne J.K."/>
            <person name="Biales A."/>
            <person name="Johnston J.S."/>
            <person name="Wellborn G.A."/>
            <person name="Rosendale A.J."/>
            <person name="Cridge A.G."/>
            <person name="Munoz-Torres M.C."/>
            <person name="Bain P.A."/>
            <person name="Manny A.R."/>
            <person name="Major K.M."/>
            <person name="Lambert F.N."/>
            <person name="Vulpe C.D."/>
            <person name="Tuck P."/>
            <person name="Blalock B.J."/>
            <person name="Lin Y.-Y."/>
            <person name="Smith M.E."/>
            <person name="Ochoa-Acuna H."/>
            <person name="Chen M.-J.M."/>
            <person name="Childers C.P."/>
            <person name="Qu J."/>
            <person name="Dugan S."/>
            <person name="Lee S.L."/>
            <person name="Chao H."/>
            <person name="Dinh H."/>
            <person name="Han Y."/>
            <person name="Doddapaneni H."/>
            <person name="Worley K.C."/>
            <person name="Muzny D.M."/>
            <person name="Gibbs R.A."/>
            <person name="Richards S."/>
        </authorList>
    </citation>
    <scope>NUCLEOTIDE SEQUENCE</scope>
    <source>
        <strain evidence="17">HAZT.00-mixed</strain>
        <tissue evidence="17">Whole organism</tissue>
    </source>
</reference>
<comment type="caution">
    <text evidence="17">The sequence shown here is derived from an EMBL/GenBank/DDBJ whole genome shotgun (WGS) entry which is preliminary data.</text>
</comment>
<evidence type="ECO:0000256" key="6">
    <source>
        <dbReference type="ARBA" id="ARBA00022723"/>
    </source>
</evidence>
<protein>
    <recommendedName>
        <fullName evidence="5">Protein hunchback</fullName>
    </recommendedName>
</protein>
<organism evidence="17">
    <name type="scientific">Hyalella azteca</name>
    <name type="common">Amphipod</name>
    <dbReference type="NCBI Taxonomy" id="294128"/>
    <lineage>
        <taxon>Eukaryota</taxon>
        <taxon>Metazoa</taxon>
        <taxon>Ecdysozoa</taxon>
        <taxon>Arthropoda</taxon>
        <taxon>Crustacea</taxon>
        <taxon>Multicrustacea</taxon>
        <taxon>Malacostraca</taxon>
        <taxon>Eumalacostraca</taxon>
        <taxon>Peracarida</taxon>
        <taxon>Amphipoda</taxon>
        <taxon>Senticaudata</taxon>
        <taxon>Talitrida</taxon>
        <taxon>Talitroidea</taxon>
        <taxon>Hyalellidae</taxon>
        <taxon>Hyalella</taxon>
    </lineage>
</organism>